<protein>
    <submittedName>
        <fullName evidence="1">Uncharacterized protein</fullName>
    </submittedName>
</protein>
<proteinExistence type="predicted"/>
<dbReference type="EMBL" id="ML208458">
    <property type="protein sequence ID" value="TFK64859.1"/>
    <property type="molecule type" value="Genomic_DNA"/>
</dbReference>
<keyword evidence="2" id="KW-1185">Reference proteome</keyword>
<name>A0ACD3AHL2_9AGAR</name>
<gene>
    <name evidence="1" type="ORF">BDN72DRAFT_962936</name>
</gene>
<evidence type="ECO:0000313" key="1">
    <source>
        <dbReference type="EMBL" id="TFK64859.1"/>
    </source>
</evidence>
<organism evidence="1 2">
    <name type="scientific">Pluteus cervinus</name>
    <dbReference type="NCBI Taxonomy" id="181527"/>
    <lineage>
        <taxon>Eukaryota</taxon>
        <taxon>Fungi</taxon>
        <taxon>Dikarya</taxon>
        <taxon>Basidiomycota</taxon>
        <taxon>Agaricomycotina</taxon>
        <taxon>Agaricomycetes</taxon>
        <taxon>Agaricomycetidae</taxon>
        <taxon>Agaricales</taxon>
        <taxon>Pluteineae</taxon>
        <taxon>Pluteaceae</taxon>
        <taxon>Pluteus</taxon>
    </lineage>
</organism>
<dbReference type="Proteomes" id="UP000308600">
    <property type="component" value="Unassembled WGS sequence"/>
</dbReference>
<sequence>MAHTNGEVGLPHRVVPSRAVLLDSESGGSYNPSACSLTANTTQSVSHGARANAVATTRQEVDDDSATLEARIATMNLHNSCTAIAQLPWELMQEIFVITSRSAGYRKVGKTALSVTWVCHTWREVAHGTSALWDHIDFSNPAWVEMALFHTQTRPLYLSFTFEWEEYEDANRLFSVCLEQLARIKTFSVTRANPAGNELNVCLNPLWTTSAPLLVELALYSRTIPRSLSPEIFPSLEGLSLVNCKFEWESLPIRTGLRTLVIDHPRSRTSAEYLLGRLSIIAPTLEWLTLNGTLLKTIAAPRANLLGRLPLKLNKIRHFEMRDDFSPPITLILDHILLPSHVDTIELHLRSGRINQFEMLRALVSCRGLENWPGDAVEFDLQYDTLLLYMVDSDRRSISLSLEKPTIDPRCVQPVFDILPPFRMKTLTLSGNSLDNHVTTLLANFDAPGTTERIEVVQAFIPKFTTIIYNQNRRIRKVLGCKNITDFGNTIDSEMRARCRSIITFHKLTTLEYYGDFNADISGLTMDPVDYEESVEGELNPWWCSTVLSDENGRLSRMYFGILGEWLKWRQLVGLEVGKLIFNDMNVPSRKYLEGLCKGVQVECIDTVHVTDNKEKMKVLTFKANPRA</sequence>
<accession>A0ACD3AHL2</accession>
<evidence type="ECO:0000313" key="2">
    <source>
        <dbReference type="Proteomes" id="UP000308600"/>
    </source>
</evidence>
<reference evidence="1 2" key="1">
    <citation type="journal article" date="2019" name="Nat. Ecol. Evol.">
        <title>Megaphylogeny resolves global patterns of mushroom evolution.</title>
        <authorList>
            <person name="Varga T."/>
            <person name="Krizsan K."/>
            <person name="Foldi C."/>
            <person name="Dima B."/>
            <person name="Sanchez-Garcia M."/>
            <person name="Sanchez-Ramirez S."/>
            <person name="Szollosi G.J."/>
            <person name="Szarkandi J.G."/>
            <person name="Papp V."/>
            <person name="Albert L."/>
            <person name="Andreopoulos W."/>
            <person name="Angelini C."/>
            <person name="Antonin V."/>
            <person name="Barry K.W."/>
            <person name="Bougher N.L."/>
            <person name="Buchanan P."/>
            <person name="Buyck B."/>
            <person name="Bense V."/>
            <person name="Catcheside P."/>
            <person name="Chovatia M."/>
            <person name="Cooper J."/>
            <person name="Damon W."/>
            <person name="Desjardin D."/>
            <person name="Finy P."/>
            <person name="Geml J."/>
            <person name="Haridas S."/>
            <person name="Hughes K."/>
            <person name="Justo A."/>
            <person name="Karasinski D."/>
            <person name="Kautmanova I."/>
            <person name="Kiss B."/>
            <person name="Kocsube S."/>
            <person name="Kotiranta H."/>
            <person name="LaButti K.M."/>
            <person name="Lechner B.E."/>
            <person name="Liimatainen K."/>
            <person name="Lipzen A."/>
            <person name="Lukacs Z."/>
            <person name="Mihaltcheva S."/>
            <person name="Morgado L.N."/>
            <person name="Niskanen T."/>
            <person name="Noordeloos M.E."/>
            <person name="Ohm R.A."/>
            <person name="Ortiz-Santana B."/>
            <person name="Ovrebo C."/>
            <person name="Racz N."/>
            <person name="Riley R."/>
            <person name="Savchenko A."/>
            <person name="Shiryaev A."/>
            <person name="Soop K."/>
            <person name="Spirin V."/>
            <person name="Szebenyi C."/>
            <person name="Tomsovsky M."/>
            <person name="Tulloss R.E."/>
            <person name="Uehling J."/>
            <person name="Grigoriev I.V."/>
            <person name="Vagvolgyi C."/>
            <person name="Papp T."/>
            <person name="Martin F.M."/>
            <person name="Miettinen O."/>
            <person name="Hibbett D.S."/>
            <person name="Nagy L.G."/>
        </authorList>
    </citation>
    <scope>NUCLEOTIDE SEQUENCE [LARGE SCALE GENOMIC DNA]</scope>
    <source>
        <strain evidence="1 2">NL-1719</strain>
    </source>
</reference>